<dbReference type="Proteomes" id="UP000005615">
    <property type="component" value="Unassembled WGS sequence"/>
</dbReference>
<sequence length="708" mass="75795">MAQSHQHLLSEGNIGSMTLKNRMVVAAMGANFGELDGRSGDRVRAYHEAQAAGGVGLVISGACGVAYPVGCVQPNQIAISDDKYIPGLKAVVDAVHAHGSKFAVQLHHGGLVAAEDTNNGRPLWCPSIPGPMQGDFIDGFLMEELAAFAGGGMPTFRVVDQDDINLIIQQFADGAKRAIAAGCDAVEVHGGHGYILSSFLSPKTNQRTDQYGGSDENRARLICEVVAAVREAVGPDFPVIVKIDSREVGKEGGITVEHAKVTARLIEAAGADAITVSAYHDGGQGKMHSASNIPHEENANVEAAKAIKAIVSIPVITSGRIELDVGDQAIGRGEYDYLMMGRKLLADPDLPKKLAEGRLQDIRPCVYCYTCVSAIYKVESMLCAVNPELGVEYQRLELQPAGDQKHVVIVGGGPGGMESARRLSLAGHRVTLLEKGAVLGGTLRFAALAYEPNQRLLQWLIQEVNRLPITIKLNTEANKETIDALQPDAVISAVGARRFMPDLPGNDFAHVYSGEDMRRLMLGDFDASVTRKTSAFTRLLVVLGNMTGLIRNLDFVRKISHAWMPLGKRIVIIGGDLVGLELAEYLHDRGRDVTVLHEEPRMGAGLTLVRRLRLLAELKEHGVTLHRGVSNVAIDKTHVSFNKEKGEGGSVAADTVIVARGAEGNQSITSQLEGAKYPVYEIGDSTGVTYIEGAIRDAMHAADKIMAA</sequence>
<reference evidence="12 13" key="1">
    <citation type="journal article" date="2011" name="J. Bacteriol.">
        <title>Genome sequence of strain IMCC3088, a proteorhodopsin-containing marine bacterium belonging to the OM60/NOR5 clade.</title>
        <authorList>
            <person name="Jang Y."/>
            <person name="Oh H.M."/>
            <person name="Kang I."/>
            <person name="Lee K."/>
            <person name="Yang S.J."/>
            <person name="Cho J.C."/>
        </authorList>
    </citation>
    <scope>NUCLEOTIDE SEQUENCE [LARGE SCALE GENOMIC DNA]</scope>
    <source>
        <strain evidence="12 13">IMCC3088</strain>
    </source>
</reference>
<keyword evidence="6" id="KW-0479">Metal-binding</keyword>
<dbReference type="GO" id="GO:0010181">
    <property type="term" value="F:FMN binding"/>
    <property type="evidence" value="ECO:0007669"/>
    <property type="project" value="InterPro"/>
</dbReference>
<dbReference type="Gene3D" id="3.20.20.70">
    <property type="entry name" value="Aldolase class I"/>
    <property type="match status" value="1"/>
</dbReference>
<dbReference type="Pfam" id="PF07992">
    <property type="entry name" value="Pyr_redox_2"/>
    <property type="match status" value="1"/>
</dbReference>
<dbReference type="InterPro" id="IPR001155">
    <property type="entry name" value="OxRdtase_FMN_N"/>
</dbReference>
<comment type="cofactor">
    <cofactor evidence="1">
        <name>FMN</name>
        <dbReference type="ChEBI" id="CHEBI:58210"/>
    </cofactor>
</comment>
<evidence type="ECO:0000256" key="7">
    <source>
        <dbReference type="ARBA" id="ARBA00023002"/>
    </source>
</evidence>
<feature type="domain" description="FAD/NAD(P)-binding" evidence="11">
    <location>
        <begin position="406"/>
        <end position="669"/>
    </location>
</feature>
<dbReference type="InterPro" id="IPR013785">
    <property type="entry name" value="Aldolase_TIM"/>
</dbReference>
<dbReference type="PANTHER" id="PTHR42917">
    <property type="entry name" value="2,4-DIENOYL-COA REDUCTASE"/>
    <property type="match status" value="1"/>
</dbReference>
<proteinExistence type="inferred from homology"/>
<dbReference type="PRINTS" id="PR00368">
    <property type="entry name" value="FADPNR"/>
</dbReference>
<dbReference type="CDD" id="cd02803">
    <property type="entry name" value="OYE_like_FMN_family"/>
    <property type="match status" value="1"/>
</dbReference>
<comment type="cofactor">
    <cofactor evidence="2">
        <name>[4Fe-4S] cluster</name>
        <dbReference type="ChEBI" id="CHEBI:49883"/>
    </cofactor>
</comment>
<dbReference type="STRING" id="2518989.IMCC3088_1456"/>
<keyword evidence="13" id="KW-1185">Reference proteome</keyword>
<dbReference type="InterPro" id="IPR023753">
    <property type="entry name" value="FAD/NAD-binding_dom"/>
</dbReference>
<comment type="caution">
    <text evidence="12">The sequence shown here is derived from an EMBL/GenBank/DDBJ whole genome shotgun (WGS) entry which is preliminary data.</text>
</comment>
<dbReference type="GO" id="GO:0016491">
    <property type="term" value="F:oxidoreductase activity"/>
    <property type="evidence" value="ECO:0007669"/>
    <property type="project" value="UniProtKB-KW"/>
</dbReference>
<name>F3L1W6_9GAMM</name>
<dbReference type="Gene3D" id="3.50.50.60">
    <property type="entry name" value="FAD/NAD(P)-binding domain"/>
    <property type="match status" value="1"/>
</dbReference>
<evidence type="ECO:0000256" key="5">
    <source>
        <dbReference type="ARBA" id="ARBA00022643"/>
    </source>
</evidence>
<accession>F3L1W6</accession>
<evidence type="ECO:0000259" key="11">
    <source>
        <dbReference type="Pfam" id="PF07992"/>
    </source>
</evidence>
<dbReference type="InterPro" id="IPR036188">
    <property type="entry name" value="FAD/NAD-bd_sf"/>
</dbReference>
<dbReference type="Gene3D" id="3.40.50.720">
    <property type="entry name" value="NAD(P)-binding Rossmann-like Domain"/>
    <property type="match status" value="1"/>
</dbReference>
<dbReference type="AlphaFoldDB" id="F3L1W6"/>
<evidence type="ECO:0000313" key="12">
    <source>
        <dbReference type="EMBL" id="EGG29644.1"/>
    </source>
</evidence>
<comment type="similarity">
    <text evidence="3">In the N-terminal section; belongs to the NADH:flavin oxidoreductase/NADH oxidase family.</text>
</comment>
<organism evidence="12 13">
    <name type="scientific">Aequoribacter fuscus</name>
    <dbReference type="NCBI Taxonomy" id="2518989"/>
    <lineage>
        <taxon>Bacteria</taxon>
        <taxon>Pseudomonadati</taxon>
        <taxon>Pseudomonadota</taxon>
        <taxon>Gammaproteobacteria</taxon>
        <taxon>Cellvibrionales</taxon>
        <taxon>Halieaceae</taxon>
        <taxon>Aequoribacter</taxon>
    </lineage>
</organism>
<dbReference type="GO" id="GO:0046872">
    <property type="term" value="F:metal ion binding"/>
    <property type="evidence" value="ECO:0007669"/>
    <property type="project" value="UniProtKB-KW"/>
</dbReference>
<keyword evidence="4" id="KW-0285">Flavoprotein</keyword>
<dbReference type="EMBL" id="AEIG01000037">
    <property type="protein sequence ID" value="EGG29644.1"/>
    <property type="molecule type" value="Genomic_DNA"/>
</dbReference>
<dbReference type="PANTHER" id="PTHR42917:SF2">
    <property type="entry name" value="2,4-DIENOYL-COA REDUCTASE [(2E)-ENOYL-COA-PRODUCING]"/>
    <property type="match status" value="1"/>
</dbReference>
<evidence type="ECO:0000256" key="6">
    <source>
        <dbReference type="ARBA" id="ARBA00022723"/>
    </source>
</evidence>
<dbReference type="InterPro" id="IPR051793">
    <property type="entry name" value="NADH:flavin_oxidoreductase"/>
</dbReference>
<keyword evidence="5" id="KW-0288">FMN</keyword>
<dbReference type="eggNOG" id="COG1902">
    <property type="taxonomic scope" value="Bacteria"/>
</dbReference>
<evidence type="ECO:0000259" key="10">
    <source>
        <dbReference type="Pfam" id="PF00724"/>
    </source>
</evidence>
<gene>
    <name evidence="12" type="ORF">IMCC3088_1456</name>
</gene>
<evidence type="ECO:0000256" key="2">
    <source>
        <dbReference type="ARBA" id="ARBA00001966"/>
    </source>
</evidence>
<feature type="domain" description="NADH:flavin oxidoreductase/NADH oxidase N-terminal" evidence="10">
    <location>
        <begin position="13"/>
        <end position="359"/>
    </location>
</feature>
<protein>
    <submittedName>
        <fullName evidence="12">NADH:flavin oxidoreductase/NADH oxidase</fullName>
    </submittedName>
</protein>
<dbReference type="eggNOG" id="COG0446">
    <property type="taxonomic scope" value="Bacteria"/>
</dbReference>
<evidence type="ECO:0000313" key="13">
    <source>
        <dbReference type="Proteomes" id="UP000005615"/>
    </source>
</evidence>
<keyword evidence="8" id="KW-0408">Iron</keyword>
<evidence type="ECO:0000256" key="3">
    <source>
        <dbReference type="ARBA" id="ARBA00011048"/>
    </source>
</evidence>
<evidence type="ECO:0000256" key="4">
    <source>
        <dbReference type="ARBA" id="ARBA00022630"/>
    </source>
</evidence>
<keyword evidence="7" id="KW-0560">Oxidoreductase</keyword>
<dbReference type="GO" id="GO:0051536">
    <property type="term" value="F:iron-sulfur cluster binding"/>
    <property type="evidence" value="ECO:0007669"/>
    <property type="project" value="UniProtKB-KW"/>
</dbReference>
<dbReference type="Pfam" id="PF00724">
    <property type="entry name" value="Oxidored_FMN"/>
    <property type="match status" value="1"/>
</dbReference>
<evidence type="ECO:0000256" key="9">
    <source>
        <dbReference type="ARBA" id="ARBA00023014"/>
    </source>
</evidence>
<dbReference type="SUPFAM" id="SSF51905">
    <property type="entry name" value="FAD/NAD(P)-binding domain"/>
    <property type="match status" value="1"/>
</dbReference>
<evidence type="ECO:0000256" key="8">
    <source>
        <dbReference type="ARBA" id="ARBA00023004"/>
    </source>
</evidence>
<dbReference type="RefSeq" id="WP_009575753.1">
    <property type="nucleotide sequence ID" value="NZ_AEIG01000037.1"/>
</dbReference>
<dbReference type="PRINTS" id="PR00411">
    <property type="entry name" value="PNDRDTASEI"/>
</dbReference>
<keyword evidence="9" id="KW-0411">Iron-sulfur</keyword>
<dbReference type="SUPFAM" id="SSF51395">
    <property type="entry name" value="FMN-linked oxidoreductases"/>
    <property type="match status" value="1"/>
</dbReference>
<evidence type="ECO:0000256" key="1">
    <source>
        <dbReference type="ARBA" id="ARBA00001917"/>
    </source>
</evidence>